<dbReference type="RefSeq" id="WP_207165578.1">
    <property type="nucleotide sequence ID" value="NZ_CP071382.1"/>
</dbReference>
<feature type="transmembrane region" description="Helical" evidence="7">
    <location>
        <begin position="196"/>
        <end position="224"/>
    </location>
</feature>
<comment type="similarity">
    <text evidence="2">Belongs to the sodium:solute symporter (SSF) (TC 2.A.21) family.</text>
</comment>
<dbReference type="Pfam" id="PF07228">
    <property type="entry name" value="SpoIIE"/>
    <property type="match status" value="1"/>
</dbReference>
<dbReference type="InterPro" id="IPR036457">
    <property type="entry name" value="PPM-type-like_dom_sf"/>
</dbReference>
<dbReference type="SUPFAM" id="SSF81606">
    <property type="entry name" value="PP2C-like"/>
    <property type="match status" value="1"/>
</dbReference>
<dbReference type="SMART" id="SM00065">
    <property type="entry name" value="GAF"/>
    <property type="match status" value="1"/>
</dbReference>
<keyword evidence="3 7" id="KW-0812">Transmembrane</keyword>
<feature type="transmembrane region" description="Helical" evidence="7">
    <location>
        <begin position="257"/>
        <end position="275"/>
    </location>
</feature>
<evidence type="ECO:0000256" key="5">
    <source>
        <dbReference type="ARBA" id="ARBA00022989"/>
    </source>
</evidence>
<keyword evidence="5 7" id="KW-1133">Transmembrane helix</keyword>
<evidence type="ECO:0000313" key="9">
    <source>
        <dbReference type="EMBL" id="QSV47406.1"/>
    </source>
</evidence>
<dbReference type="InterPro" id="IPR052016">
    <property type="entry name" value="Bact_Sigma-Reg"/>
</dbReference>
<protein>
    <submittedName>
        <fullName evidence="9">SpoIIE family protein phosphatase</fullName>
    </submittedName>
</protein>
<keyword evidence="4" id="KW-0378">Hydrolase</keyword>
<dbReference type="Gene3D" id="1.20.1730.10">
    <property type="entry name" value="Sodium/glucose cotransporter"/>
    <property type="match status" value="1"/>
</dbReference>
<name>A0ABX7Q8F8_9BACT</name>
<evidence type="ECO:0000256" key="1">
    <source>
        <dbReference type="ARBA" id="ARBA00004141"/>
    </source>
</evidence>
<organism evidence="9 10">
    <name type="scientific">Geobacter benzoatilyticus</name>
    <dbReference type="NCBI Taxonomy" id="2815309"/>
    <lineage>
        <taxon>Bacteria</taxon>
        <taxon>Pseudomonadati</taxon>
        <taxon>Thermodesulfobacteriota</taxon>
        <taxon>Desulfuromonadia</taxon>
        <taxon>Geobacterales</taxon>
        <taxon>Geobacteraceae</taxon>
        <taxon>Geobacter</taxon>
    </lineage>
</organism>
<evidence type="ECO:0000256" key="6">
    <source>
        <dbReference type="ARBA" id="ARBA00023136"/>
    </source>
</evidence>
<feature type="transmembrane region" description="Helical" evidence="7">
    <location>
        <begin position="450"/>
        <end position="472"/>
    </location>
</feature>
<dbReference type="InterPro" id="IPR001734">
    <property type="entry name" value="Na/solute_symporter"/>
</dbReference>
<dbReference type="InterPro" id="IPR003018">
    <property type="entry name" value="GAF"/>
</dbReference>
<evidence type="ECO:0000259" key="8">
    <source>
        <dbReference type="PROSITE" id="PS51746"/>
    </source>
</evidence>
<dbReference type="SMART" id="SM00331">
    <property type="entry name" value="PP2C_SIG"/>
    <property type="match status" value="1"/>
</dbReference>
<dbReference type="PROSITE" id="PS51746">
    <property type="entry name" value="PPM_2"/>
    <property type="match status" value="1"/>
</dbReference>
<dbReference type="Gene3D" id="3.30.450.40">
    <property type="match status" value="1"/>
</dbReference>
<feature type="transmembrane region" description="Helical" evidence="7">
    <location>
        <begin position="115"/>
        <end position="134"/>
    </location>
</feature>
<keyword evidence="10" id="KW-1185">Reference proteome</keyword>
<dbReference type="Pfam" id="PF13185">
    <property type="entry name" value="GAF_2"/>
    <property type="match status" value="1"/>
</dbReference>
<evidence type="ECO:0000256" key="2">
    <source>
        <dbReference type="ARBA" id="ARBA00006434"/>
    </source>
</evidence>
<proteinExistence type="inferred from homology"/>
<dbReference type="EMBL" id="CP071382">
    <property type="protein sequence ID" value="QSV47406.1"/>
    <property type="molecule type" value="Genomic_DNA"/>
</dbReference>
<comment type="subcellular location">
    <subcellularLocation>
        <location evidence="1">Membrane</location>
        <topology evidence="1">Multi-pass membrane protein</topology>
    </subcellularLocation>
</comment>
<dbReference type="InterPro" id="IPR029016">
    <property type="entry name" value="GAF-like_dom_sf"/>
</dbReference>
<keyword evidence="6 7" id="KW-0472">Membrane</keyword>
<accession>A0ABX7Q8F8</accession>
<feature type="transmembrane region" description="Helical" evidence="7">
    <location>
        <begin position="386"/>
        <end position="409"/>
    </location>
</feature>
<dbReference type="SUPFAM" id="SSF55781">
    <property type="entry name" value="GAF domain-like"/>
    <property type="match status" value="1"/>
</dbReference>
<gene>
    <name evidence="9" type="ORF">JZM60_11460</name>
</gene>
<feature type="transmembrane region" description="Helical" evidence="7">
    <location>
        <begin position="296"/>
        <end position="321"/>
    </location>
</feature>
<evidence type="ECO:0000256" key="7">
    <source>
        <dbReference type="SAM" id="Phobius"/>
    </source>
</evidence>
<dbReference type="InterPro" id="IPR001932">
    <property type="entry name" value="PPM-type_phosphatase-like_dom"/>
</dbReference>
<feature type="transmembrane region" description="Helical" evidence="7">
    <location>
        <begin position="69"/>
        <end position="87"/>
    </location>
</feature>
<feature type="transmembrane region" description="Helical" evidence="7">
    <location>
        <begin position="341"/>
        <end position="374"/>
    </location>
</feature>
<feature type="domain" description="PPM-type phosphatase" evidence="8">
    <location>
        <begin position="862"/>
        <end position="1081"/>
    </location>
</feature>
<feature type="transmembrane region" description="Helical" evidence="7">
    <location>
        <begin position="37"/>
        <end position="57"/>
    </location>
</feature>
<feature type="transmembrane region" description="Helical" evidence="7">
    <location>
        <begin position="165"/>
        <end position="184"/>
    </location>
</feature>
<dbReference type="PANTHER" id="PTHR43156:SF2">
    <property type="entry name" value="STAGE II SPORULATION PROTEIN E"/>
    <property type="match status" value="1"/>
</dbReference>
<reference evidence="9 10" key="1">
    <citation type="submission" date="2021-03" db="EMBL/GenBank/DDBJ databases">
        <title>Geobacter metallireducens gen. nov. sp. nov., a microorganism capable of coupling the complete oxidation of organic compounds to the reduction of iron and other metals.</title>
        <authorList>
            <person name="Li Y."/>
        </authorList>
    </citation>
    <scope>NUCLEOTIDE SEQUENCE [LARGE SCALE GENOMIC DNA]</scope>
    <source>
        <strain evidence="9 10">Jerry-YX</strain>
    </source>
</reference>
<evidence type="ECO:0000256" key="4">
    <source>
        <dbReference type="ARBA" id="ARBA00022801"/>
    </source>
</evidence>
<evidence type="ECO:0000256" key="3">
    <source>
        <dbReference type="ARBA" id="ARBA00022692"/>
    </source>
</evidence>
<dbReference type="Proteomes" id="UP000663651">
    <property type="component" value="Chromosome"/>
</dbReference>
<sequence length="1088" mass="120125">MLSIELVAGVSLLYIVLLFSVAYYADKKREAGKSVIDNPYVYALSIAVYHTSWTFYGSVGKAATTGLDFLLVYLGPTIMAFTWWFLLRKIVRISKENNITSIADFISSRYGKSQWLGAIITVIAILGVMPYIALQLKAVSSTFDIICGYPYIQLPLLHKNYPLSLHTNFFAAIILSVFSMIFGARRLVSTERRHDGLVAAVAVESIVKLFSFLAVGVFVTYGLFGGVSDIFARIDAQGNLLTRLTTLGTAGGGGTSYAQWLSTLYLSMGAIMFLPRQFHVMVIESSNENHIKKAMWILPAYMFLINLFVVPIALGGIVQTGGILGADFFVLTLPLQTGHSWLALLAFLGGFSASAGMVMVESVAISTMFVTYLLMPIVVRLKPRPWFPAMLINLKRLCIALVIALGYIYQTLVGETFMLVNMGLISFAAAAQFGPALVGGLYWRRANKTGALTGIILGFCLWFYTLLLPSVIMSGSFSRRILDEGPFGIALLKPTELFGLAGFDLWSHSLFWSMLFNVGAYLALSILFNQTDKERDQVRKFVDVFTAERNGVPWETKRMSKPVTIMQFVNLMSKFIGEKQANMAIAEYMGNREITPQGGVSEFELPKLKRFTEKTLAGSVGAAAAGAIVESYLSDIGSRMEPVYDIFSTVQASLEESREALYVRLKASELMNRTLDLQIIMDDLLSLVLKEFKIDLAVIRLIDEQGILRVKSYRGKGIAGIIGKDWDPDSETYIGEAFQSNRIQFVNDTQHITRPISRELMSHEGIKSFAHIPITSKGEPPLGILSVFSKNIVGLFNEPFLDLLESLAGQLAQAVRIVKEVDAKEREREEKERAVLESARVLKEMEIAKQIQLSLLPSQPPAVRSVEIAGRCKPAAHVGGDYYDFFPHGAKCIDMVIADVSGHSVGAALIMAETRSVLRAQTRSDKSAGDILATLNELLHDDLSAAELFITMFYIRYDTENGILAYANAGHNPPLIFREGMRACMELDAEGLILGIKRDVSFEEKSIALRQGDVVLLYTDGIIESQNPQGDFFGTGRLCDILTSNHNRSSEEIIESILTEVENFSASSVLNDDISMVVVKILPSEANE</sequence>
<dbReference type="InterPro" id="IPR038377">
    <property type="entry name" value="Na/Glc_symporter_sf"/>
</dbReference>
<evidence type="ECO:0000313" key="10">
    <source>
        <dbReference type="Proteomes" id="UP000663651"/>
    </source>
</evidence>
<feature type="transmembrane region" description="Helical" evidence="7">
    <location>
        <begin position="421"/>
        <end position="443"/>
    </location>
</feature>
<feature type="transmembrane region" description="Helical" evidence="7">
    <location>
        <begin position="6"/>
        <end position="25"/>
    </location>
</feature>
<dbReference type="Gene3D" id="3.60.40.10">
    <property type="entry name" value="PPM-type phosphatase domain"/>
    <property type="match status" value="1"/>
</dbReference>
<dbReference type="PROSITE" id="PS50283">
    <property type="entry name" value="NA_SOLUT_SYMP_3"/>
    <property type="match status" value="1"/>
</dbReference>
<dbReference type="CDD" id="cd10322">
    <property type="entry name" value="SLC5sbd"/>
    <property type="match status" value="1"/>
</dbReference>
<dbReference type="PANTHER" id="PTHR43156">
    <property type="entry name" value="STAGE II SPORULATION PROTEIN E-RELATED"/>
    <property type="match status" value="1"/>
</dbReference>